<dbReference type="AlphaFoldDB" id="A0A9X1R3M7"/>
<keyword evidence="3" id="KW-0067">ATP-binding</keyword>
<comment type="caution">
    <text evidence="5">The sequence shown here is derived from an EMBL/GenBank/DDBJ whole genome shotgun (WGS) entry which is preliminary data.</text>
</comment>
<dbReference type="PANTHER" id="PTHR43309:SF3">
    <property type="entry name" value="5-OXOPROLINASE SUBUNIT C"/>
    <property type="match status" value="1"/>
</dbReference>
<evidence type="ECO:0000313" key="6">
    <source>
        <dbReference type="EMBL" id="MCG2666575.1"/>
    </source>
</evidence>
<evidence type="ECO:0000313" key="8">
    <source>
        <dbReference type="Proteomes" id="UP001139054"/>
    </source>
</evidence>
<dbReference type="EMBL" id="JAKLUA010000001">
    <property type="protein sequence ID" value="MCG2666575.1"/>
    <property type="molecule type" value="Genomic_DNA"/>
</dbReference>
<dbReference type="InterPro" id="IPR003778">
    <property type="entry name" value="CT_A_B"/>
</dbReference>
<sequence>MIKILSVGALATVQDLGRTGGLSLGVGTSGAMDPLALAAGNILLRNQENTAAVEVPVFPFKVRFERSTVFAVTGADCAGRLDEAPVLPWWAHRAEAGQVLSLSHPKQTTWRATRAYLCIADGVDVPAVLGSRSTQLRGSFGGYEGRPLRDGDELPTGRSNGRAVPGFGLVPPGLALPLEADGVPAVRVLPAAEYDCFTNSSQDALWSTGWKITAQSDRYGYRLSGRELNPLRPLELRSHGIVPGVIQVPHGGQPIIQMRDAQPSGGYPKIGTVIEADLWRLGQAPIGSNVRFIRCSWDEALGASADIRRWLANSRRLVELHCGERGGR</sequence>
<dbReference type="GO" id="GO:0016787">
    <property type="term" value="F:hydrolase activity"/>
    <property type="evidence" value="ECO:0007669"/>
    <property type="project" value="UniProtKB-KW"/>
</dbReference>
<dbReference type="GO" id="GO:0005524">
    <property type="term" value="F:ATP binding"/>
    <property type="evidence" value="ECO:0007669"/>
    <property type="project" value="UniProtKB-KW"/>
</dbReference>
<evidence type="ECO:0000313" key="5">
    <source>
        <dbReference type="EMBL" id="MCG2626737.1"/>
    </source>
</evidence>
<protein>
    <submittedName>
        <fullName evidence="5">Biotin-dependent carboxyltransferase family protein</fullName>
    </submittedName>
</protein>
<feature type="domain" description="Carboxyltransferase" evidence="4">
    <location>
        <begin position="23"/>
        <end position="310"/>
    </location>
</feature>
<keyword evidence="2" id="KW-0378">Hydrolase</keyword>
<dbReference type="NCBIfam" id="TIGR00724">
    <property type="entry name" value="urea_amlyse_rel"/>
    <property type="match status" value="1"/>
</dbReference>
<dbReference type="EMBL" id="JAKLTY010000005">
    <property type="protein sequence ID" value="MCG2626737.1"/>
    <property type="molecule type" value="Genomic_DNA"/>
</dbReference>
<name>A0A9X1R3M7_9BRAD</name>
<accession>A0A9X1R3M7</accession>
<dbReference type="RefSeq" id="WP_237858860.1">
    <property type="nucleotide sequence ID" value="NZ_JAKLTY010000005.1"/>
</dbReference>
<dbReference type="InterPro" id="IPR029000">
    <property type="entry name" value="Cyclophilin-like_dom_sf"/>
</dbReference>
<evidence type="ECO:0000256" key="1">
    <source>
        <dbReference type="ARBA" id="ARBA00022741"/>
    </source>
</evidence>
<proteinExistence type="predicted"/>
<keyword evidence="7" id="KW-1185">Reference proteome</keyword>
<dbReference type="Proteomes" id="UP001139012">
    <property type="component" value="Unassembled WGS sequence"/>
</dbReference>
<dbReference type="SUPFAM" id="SSF50891">
    <property type="entry name" value="Cyclophilin-like"/>
    <property type="match status" value="1"/>
</dbReference>
<evidence type="ECO:0000256" key="3">
    <source>
        <dbReference type="ARBA" id="ARBA00022840"/>
    </source>
</evidence>
<gene>
    <name evidence="6" type="ORF">L6637_06430</name>
    <name evidence="5" type="ORF">L6654_08890</name>
</gene>
<evidence type="ECO:0000259" key="4">
    <source>
        <dbReference type="SMART" id="SM00797"/>
    </source>
</evidence>
<dbReference type="Proteomes" id="UP001139054">
    <property type="component" value="Unassembled WGS sequence"/>
</dbReference>
<keyword evidence="1" id="KW-0547">Nucleotide-binding</keyword>
<organism evidence="5 8">
    <name type="scientific">Bradyrhizobium zhengyangense</name>
    <dbReference type="NCBI Taxonomy" id="2911009"/>
    <lineage>
        <taxon>Bacteria</taxon>
        <taxon>Pseudomonadati</taxon>
        <taxon>Pseudomonadota</taxon>
        <taxon>Alphaproteobacteria</taxon>
        <taxon>Hyphomicrobiales</taxon>
        <taxon>Nitrobacteraceae</taxon>
        <taxon>Bradyrhizobium</taxon>
    </lineage>
</organism>
<dbReference type="PANTHER" id="PTHR43309">
    <property type="entry name" value="5-OXOPROLINASE SUBUNIT C"/>
    <property type="match status" value="1"/>
</dbReference>
<evidence type="ECO:0000313" key="7">
    <source>
        <dbReference type="Proteomes" id="UP001139012"/>
    </source>
</evidence>
<dbReference type="InterPro" id="IPR052708">
    <property type="entry name" value="PxpC"/>
</dbReference>
<dbReference type="Pfam" id="PF02626">
    <property type="entry name" value="CT_A_B"/>
    <property type="match status" value="1"/>
</dbReference>
<dbReference type="Gene3D" id="2.40.100.10">
    <property type="entry name" value="Cyclophilin-like"/>
    <property type="match status" value="1"/>
</dbReference>
<dbReference type="SMART" id="SM00797">
    <property type="entry name" value="AHS2"/>
    <property type="match status" value="1"/>
</dbReference>
<reference evidence="5" key="1">
    <citation type="submission" date="2022-01" db="EMBL/GenBank/DDBJ databases">
        <title>Genome sequnece data of strain Bradyrhizobium sp. nov.</title>
        <authorList>
            <person name="Zhang J."/>
        </authorList>
    </citation>
    <scope>NUCLEOTIDE SEQUENCE</scope>
    <source>
        <strain evidence="6">WYCCWR 12774</strain>
        <strain evidence="5">WYCCWR 13023</strain>
    </source>
</reference>
<evidence type="ECO:0000256" key="2">
    <source>
        <dbReference type="ARBA" id="ARBA00022801"/>
    </source>
</evidence>